<proteinExistence type="inferred from homology"/>
<comment type="caution">
    <text evidence="4">The sequence shown here is derived from an EMBL/GenBank/DDBJ whole genome shotgun (WGS) entry which is preliminary data.</text>
</comment>
<evidence type="ECO:0000313" key="4">
    <source>
        <dbReference type="EMBL" id="KAF9497822.1"/>
    </source>
</evidence>
<dbReference type="Gene3D" id="3.40.50.1820">
    <property type="entry name" value="alpha/beta hydrolase"/>
    <property type="match status" value="1"/>
</dbReference>
<dbReference type="PANTHER" id="PTHR43142:SF1">
    <property type="entry name" value="CARBOXYLIC ESTER HYDROLASE"/>
    <property type="match status" value="1"/>
</dbReference>
<organism evidence="4 5">
    <name type="scientific">Pleurotus eryngii</name>
    <name type="common">Boletus of the steppes</name>
    <dbReference type="NCBI Taxonomy" id="5323"/>
    <lineage>
        <taxon>Eukaryota</taxon>
        <taxon>Fungi</taxon>
        <taxon>Dikarya</taxon>
        <taxon>Basidiomycota</taxon>
        <taxon>Agaricomycotina</taxon>
        <taxon>Agaricomycetes</taxon>
        <taxon>Agaricomycetidae</taxon>
        <taxon>Agaricales</taxon>
        <taxon>Pleurotineae</taxon>
        <taxon>Pleurotaceae</taxon>
        <taxon>Pleurotus</taxon>
    </lineage>
</organism>
<evidence type="ECO:0000256" key="2">
    <source>
        <dbReference type="ARBA" id="ARBA00022801"/>
    </source>
</evidence>
<gene>
    <name evidence="4" type="ORF">BDN71DRAFT_1466796</name>
</gene>
<dbReference type="SUPFAM" id="SSF53474">
    <property type="entry name" value="alpha/beta-Hydrolases"/>
    <property type="match status" value="1"/>
</dbReference>
<dbReference type="Pfam" id="PF00135">
    <property type="entry name" value="COesterase"/>
    <property type="match status" value="1"/>
</dbReference>
<dbReference type="AlphaFoldDB" id="A0A9P6A2G8"/>
<name>A0A9P6A2G8_PLEER</name>
<dbReference type="GO" id="GO:0016787">
    <property type="term" value="F:hydrolase activity"/>
    <property type="evidence" value="ECO:0007669"/>
    <property type="project" value="UniProtKB-KW"/>
</dbReference>
<sequence>MANLHLHDELKNSARVVVETRYGPVIGARSTNGAAVFLEVAYALQPKRFQDPEPLPTHFRYDTKEHVEEASYAVQPRNDGQAKGTPFVDKVGFGKPTENPLFLNIIAPPTFPSGNKYPVRVYIHGGFLQFGSSHSLSSQAQYVAAERSEVWVNIGYRLSAFGFLACDNPKVDGNFGFKDQWLALDFIKDNISAWEGDPNDIQITGLSAGAHSVHQILHHASRLPPGHNAPFNSAVLQSNAILTNPRTPSELRPQYRALCKALGLDPDDPNTLATLRDPGRTPSTLITHVIETDAVGTEFGTFRGCVDGKWIAESPDPMSWQRSGALAQGLREKGVKSVIIGDLTEEWYLYSIAHPVHQVQDIVPNLERYFSKDLVSRTIQLHRTLPSNSSQSEVQKLFGEILSNLQVHLPVRLFARDFMKAGFPILRYEIQWTPEQNRPEGYVTHGTDRLIWALRLPVLDPRQADIARRWLDTIAKETRNVQHGNLSGGAAKILILGKDGCLNWGHDGKWEDVMRLVEALDDNV</sequence>
<protein>
    <submittedName>
        <fullName evidence="4">Carboxylesterase</fullName>
    </submittedName>
</protein>
<evidence type="ECO:0000313" key="5">
    <source>
        <dbReference type="Proteomes" id="UP000807025"/>
    </source>
</evidence>
<dbReference type="PANTHER" id="PTHR43142">
    <property type="entry name" value="CARBOXYLIC ESTER HYDROLASE"/>
    <property type="match status" value="1"/>
</dbReference>
<keyword evidence="2" id="KW-0378">Hydrolase</keyword>
<keyword evidence="5" id="KW-1185">Reference proteome</keyword>
<feature type="domain" description="Carboxylesterase type B" evidence="3">
    <location>
        <begin position="16"/>
        <end position="462"/>
    </location>
</feature>
<dbReference type="InterPro" id="IPR029058">
    <property type="entry name" value="AB_hydrolase_fold"/>
</dbReference>
<accession>A0A9P6A2G8</accession>
<comment type="similarity">
    <text evidence="1">Belongs to the type-B carboxylesterase/lipase family.</text>
</comment>
<evidence type="ECO:0000259" key="3">
    <source>
        <dbReference type="Pfam" id="PF00135"/>
    </source>
</evidence>
<dbReference type="InterPro" id="IPR002018">
    <property type="entry name" value="CarbesteraseB"/>
</dbReference>
<evidence type="ECO:0000256" key="1">
    <source>
        <dbReference type="ARBA" id="ARBA00005964"/>
    </source>
</evidence>
<reference evidence="4" key="1">
    <citation type="submission" date="2020-11" db="EMBL/GenBank/DDBJ databases">
        <authorList>
            <consortium name="DOE Joint Genome Institute"/>
            <person name="Ahrendt S."/>
            <person name="Riley R."/>
            <person name="Andreopoulos W."/>
            <person name="Labutti K."/>
            <person name="Pangilinan J."/>
            <person name="Ruiz-Duenas F.J."/>
            <person name="Barrasa J.M."/>
            <person name="Sanchez-Garcia M."/>
            <person name="Camarero S."/>
            <person name="Miyauchi S."/>
            <person name="Serrano A."/>
            <person name="Linde D."/>
            <person name="Babiker R."/>
            <person name="Drula E."/>
            <person name="Ayuso-Fernandez I."/>
            <person name="Pacheco R."/>
            <person name="Padilla G."/>
            <person name="Ferreira P."/>
            <person name="Barriuso J."/>
            <person name="Kellner H."/>
            <person name="Castanera R."/>
            <person name="Alfaro M."/>
            <person name="Ramirez L."/>
            <person name="Pisabarro A.G."/>
            <person name="Kuo A."/>
            <person name="Tritt A."/>
            <person name="Lipzen A."/>
            <person name="He G."/>
            <person name="Yan M."/>
            <person name="Ng V."/>
            <person name="Cullen D."/>
            <person name="Martin F."/>
            <person name="Rosso M.-N."/>
            <person name="Henrissat B."/>
            <person name="Hibbett D."/>
            <person name="Martinez A.T."/>
            <person name="Grigoriev I.V."/>
        </authorList>
    </citation>
    <scope>NUCLEOTIDE SEQUENCE</scope>
    <source>
        <strain evidence="4">ATCC 90797</strain>
    </source>
</reference>
<dbReference type="OrthoDB" id="6846267at2759"/>
<dbReference type="Proteomes" id="UP000807025">
    <property type="component" value="Unassembled WGS sequence"/>
</dbReference>
<dbReference type="EMBL" id="MU154541">
    <property type="protein sequence ID" value="KAF9497822.1"/>
    <property type="molecule type" value="Genomic_DNA"/>
</dbReference>